<keyword evidence="1" id="KW-0479">Metal-binding</keyword>
<dbReference type="SUPFAM" id="SSF57756">
    <property type="entry name" value="Retrovirus zinc finger-like domains"/>
    <property type="match status" value="1"/>
</dbReference>
<dbReference type="EMBL" id="LIHL02000013">
    <property type="protein sequence ID" value="KAF5450291.1"/>
    <property type="molecule type" value="Genomic_DNA"/>
</dbReference>
<dbReference type="PROSITE" id="PS50158">
    <property type="entry name" value="ZF_CCHC"/>
    <property type="match status" value="1"/>
</dbReference>
<keyword evidence="1" id="KW-0863">Zinc-finger</keyword>
<dbReference type="Gramene" id="Jr13_22030_p1">
    <property type="protein sequence ID" value="cds.Jr13_22030_p1"/>
    <property type="gene ID" value="Jr13_22030"/>
</dbReference>
<feature type="region of interest" description="Disordered" evidence="2">
    <location>
        <begin position="102"/>
        <end position="157"/>
    </location>
</feature>
<dbReference type="InterPro" id="IPR001878">
    <property type="entry name" value="Znf_CCHC"/>
</dbReference>
<feature type="domain" description="CCHC-type" evidence="3">
    <location>
        <begin position="159"/>
        <end position="175"/>
    </location>
</feature>
<evidence type="ECO:0000256" key="2">
    <source>
        <dbReference type="SAM" id="MobiDB-lite"/>
    </source>
</evidence>
<sequence>MCYAITGGTHLNPVWKSVHPLHAVKALADDIAIIDNPNSDDDLTPYVLNGLGSDFREIAVPIWARENPFAFEELHDLLVGHENYLRCLEAATHQLVVATNFTNRKSGSSGGQPRSFNKQFGLSHYSGQGQAQARSANRDGCRSNGSGRPNNNQRPYKPKCQICDQLGHTAKSCPQLNSNDITANSTTTSTAKEQKWLLDFPASHNITSDFQNLSIHYEYGRTNEVVLGDGSSLAISHVETDHEGDPTKRFENGVYIFPESLVGTS</sequence>
<evidence type="ECO:0000259" key="3">
    <source>
        <dbReference type="PROSITE" id="PS50158"/>
    </source>
</evidence>
<feature type="compositionally biased region" description="Polar residues" evidence="2">
    <location>
        <begin position="143"/>
        <end position="154"/>
    </location>
</feature>
<dbReference type="PANTHER" id="PTHR47481">
    <property type="match status" value="1"/>
</dbReference>
<evidence type="ECO:0000256" key="1">
    <source>
        <dbReference type="PROSITE-ProRule" id="PRU00047"/>
    </source>
</evidence>
<dbReference type="GO" id="GO:0003676">
    <property type="term" value="F:nucleic acid binding"/>
    <property type="evidence" value="ECO:0007669"/>
    <property type="project" value="InterPro"/>
</dbReference>
<dbReference type="PANTHER" id="PTHR47481:SF22">
    <property type="entry name" value="RETROTRANSPOSON GAG DOMAIN-CONTAINING PROTEIN"/>
    <property type="match status" value="1"/>
</dbReference>
<accession>A0A833TLM8</accession>
<proteinExistence type="predicted"/>
<organism evidence="4 5">
    <name type="scientific">Juglans regia</name>
    <name type="common">English walnut</name>
    <dbReference type="NCBI Taxonomy" id="51240"/>
    <lineage>
        <taxon>Eukaryota</taxon>
        <taxon>Viridiplantae</taxon>
        <taxon>Streptophyta</taxon>
        <taxon>Embryophyta</taxon>
        <taxon>Tracheophyta</taxon>
        <taxon>Spermatophyta</taxon>
        <taxon>Magnoliopsida</taxon>
        <taxon>eudicotyledons</taxon>
        <taxon>Gunneridae</taxon>
        <taxon>Pentapetalae</taxon>
        <taxon>rosids</taxon>
        <taxon>fabids</taxon>
        <taxon>Fagales</taxon>
        <taxon>Juglandaceae</taxon>
        <taxon>Juglans</taxon>
    </lineage>
</organism>
<comment type="caution">
    <text evidence="4">The sequence shown here is derived from an EMBL/GenBank/DDBJ whole genome shotgun (WGS) entry which is preliminary data.</text>
</comment>
<dbReference type="AlphaFoldDB" id="A0A833TLM8"/>
<dbReference type="GO" id="GO:0008270">
    <property type="term" value="F:zinc ion binding"/>
    <property type="evidence" value="ECO:0007669"/>
    <property type="project" value="UniProtKB-KW"/>
</dbReference>
<reference evidence="4" key="1">
    <citation type="submission" date="2015-10" db="EMBL/GenBank/DDBJ databases">
        <authorList>
            <person name="Martinez-Garcia P.J."/>
            <person name="Crepeau M.W."/>
            <person name="Puiu D."/>
            <person name="Gonzalez-Ibeas D."/>
            <person name="Whalen J."/>
            <person name="Stevens K."/>
            <person name="Paul R."/>
            <person name="Butterfield T."/>
            <person name="Britton M."/>
            <person name="Reagan R."/>
            <person name="Chakraborty S."/>
            <person name="Walawage S.L."/>
            <person name="Vasquez-Gross H.A."/>
            <person name="Cardeno C."/>
            <person name="Famula R."/>
            <person name="Pratt K."/>
            <person name="Kuruganti S."/>
            <person name="Aradhya M.K."/>
            <person name="Leslie C.A."/>
            <person name="Dandekar A.M."/>
            <person name="Salzberg S.L."/>
            <person name="Wegrzyn J.L."/>
            <person name="Langley C.H."/>
            <person name="Neale D.B."/>
        </authorList>
    </citation>
    <scope>NUCLEOTIDE SEQUENCE</scope>
    <source>
        <tissue evidence="4">Leaves</tissue>
    </source>
</reference>
<feature type="compositionally biased region" description="Polar residues" evidence="2">
    <location>
        <begin position="102"/>
        <end position="135"/>
    </location>
</feature>
<name>A0A833TLM8_JUGRE</name>
<evidence type="ECO:0000313" key="5">
    <source>
        <dbReference type="Proteomes" id="UP000619265"/>
    </source>
</evidence>
<dbReference type="Proteomes" id="UP000619265">
    <property type="component" value="Unassembled WGS sequence"/>
</dbReference>
<gene>
    <name evidence="4" type="ORF">F2P56_030656</name>
</gene>
<evidence type="ECO:0000313" key="4">
    <source>
        <dbReference type="EMBL" id="KAF5450291.1"/>
    </source>
</evidence>
<protein>
    <recommendedName>
        <fullName evidence="3">CCHC-type domain-containing protein</fullName>
    </recommendedName>
</protein>
<keyword evidence="1" id="KW-0862">Zinc</keyword>
<dbReference type="InterPro" id="IPR036875">
    <property type="entry name" value="Znf_CCHC_sf"/>
</dbReference>
<reference evidence="4" key="2">
    <citation type="submission" date="2020-03" db="EMBL/GenBank/DDBJ databases">
        <title>Walnut 2.0.</title>
        <authorList>
            <person name="Marrano A."/>
            <person name="Britton M."/>
            <person name="Zimin A.V."/>
            <person name="Zaini P.A."/>
            <person name="Workman R."/>
            <person name="Puiu D."/>
            <person name="Bianco L."/>
            <person name="Allen B.J."/>
            <person name="Troggio M."/>
            <person name="Leslie C.A."/>
            <person name="Timp W."/>
            <person name="Dendekar A."/>
            <person name="Salzberg S.L."/>
            <person name="Neale D.B."/>
        </authorList>
    </citation>
    <scope>NUCLEOTIDE SEQUENCE</scope>
    <source>
        <tissue evidence="4">Leaves</tissue>
    </source>
</reference>